<evidence type="ECO:0000256" key="8">
    <source>
        <dbReference type="PROSITE-ProRule" id="PRU00042"/>
    </source>
</evidence>
<dbReference type="PANTHER" id="PTHR24404:SF114">
    <property type="entry name" value="KLUMPFUSS, ISOFORM B-RELATED"/>
    <property type="match status" value="1"/>
</dbReference>
<dbReference type="Gene3D" id="3.30.160.60">
    <property type="entry name" value="Classic Zinc Finger"/>
    <property type="match status" value="2"/>
</dbReference>
<reference evidence="10 11" key="1">
    <citation type="journal article" date="2018" name="Gigascience">
        <title>Genomes of trombidid mites reveal novel predicted allergens and laterally-transferred genes associated with secondary metabolism.</title>
        <authorList>
            <person name="Dong X."/>
            <person name="Chaisiri K."/>
            <person name="Xia D."/>
            <person name="Armstrong S.D."/>
            <person name="Fang Y."/>
            <person name="Donnelly M.J."/>
            <person name="Kadowaki T."/>
            <person name="McGarry J.W."/>
            <person name="Darby A.C."/>
            <person name="Makepeace B.L."/>
        </authorList>
    </citation>
    <scope>NUCLEOTIDE SEQUENCE [LARGE SCALE GENOMIC DNA]</scope>
    <source>
        <strain evidence="10">UoL-UT</strain>
    </source>
</reference>
<dbReference type="VEuPathDB" id="VectorBase:LDEU008211"/>
<keyword evidence="3" id="KW-0677">Repeat</keyword>
<keyword evidence="6" id="KW-0238">DNA-binding</keyword>
<evidence type="ECO:0000313" key="10">
    <source>
        <dbReference type="EMBL" id="RWS23828.1"/>
    </source>
</evidence>
<dbReference type="OrthoDB" id="6514753at2759"/>
<dbReference type="GO" id="GO:0003700">
    <property type="term" value="F:DNA-binding transcription factor activity"/>
    <property type="evidence" value="ECO:0007669"/>
    <property type="project" value="TreeGrafter"/>
</dbReference>
<evidence type="ECO:0000313" key="11">
    <source>
        <dbReference type="Proteomes" id="UP000288716"/>
    </source>
</evidence>
<dbReference type="AlphaFoldDB" id="A0A443S8E2"/>
<dbReference type="GO" id="GO:0008270">
    <property type="term" value="F:zinc ion binding"/>
    <property type="evidence" value="ECO:0007669"/>
    <property type="project" value="UniProtKB-KW"/>
</dbReference>
<dbReference type="FunFam" id="3.30.160.60:FF:000624">
    <property type="entry name" value="zinc finger protein 697"/>
    <property type="match status" value="1"/>
</dbReference>
<dbReference type="FunFam" id="3.30.160.60:FF:000145">
    <property type="entry name" value="Zinc finger protein 574"/>
    <property type="match status" value="1"/>
</dbReference>
<feature type="non-terminal residue" evidence="10">
    <location>
        <position position="58"/>
    </location>
</feature>
<keyword evidence="7" id="KW-0539">Nucleus</keyword>
<dbReference type="GO" id="GO:0000978">
    <property type="term" value="F:RNA polymerase II cis-regulatory region sequence-specific DNA binding"/>
    <property type="evidence" value="ECO:0007669"/>
    <property type="project" value="TreeGrafter"/>
</dbReference>
<comment type="subcellular location">
    <subcellularLocation>
        <location evidence="1">Nucleus</location>
    </subcellularLocation>
</comment>
<dbReference type="InterPro" id="IPR013087">
    <property type="entry name" value="Znf_C2H2_type"/>
</dbReference>
<dbReference type="Pfam" id="PF13909">
    <property type="entry name" value="zf-H2C2_5"/>
    <property type="match status" value="1"/>
</dbReference>
<dbReference type="SMART" id="SM00355">
    <property type="entry name" value="ZnF_C2H2"/>
    <property type="match status" value="2"/>
</dbReference>
<gene>
    <name evidence="10" type="ORF">B4U80_05222</name>
</gene>
<protein>
    <submittedName>
        <fullName evidence="10">Zinc finger protein 708-like protein</fullName>
    </submittedName>
</protein>
<dbReference type="STRING" id="299467.A0A443S8E2"/>
<proteinExistence type="predicted"/>
<feature type="domain" description="C2H2-type" evidence="9">
    <location>
        <begin position="39"/>
        <end position="58"/>
    </location>
</feature>
<dbReference type="InterPro" id="IPR036236">
    <property type="entry name" value="Znf_C2H2_sf"/>
</dbReference>
<comment type="caution">
    <text evidence="10">The sequence shown here is derived from an EMBL/GenBank/DDBJ whole genome shotgun (WGS) entry which is preliminary data.</text>
</comment>
<dbReference type="PROSITE" id="PS50157">
    <property type="entry name" value="ZINC_FINGER_C2H2_2"/>
    <property type="match status" value="2"/>
</dbReference>
<dbReference type="GO" id="GO:0006357">
    <property type="term" value="P:regulation of transcription by RNA polymerase II"/>
    <property type="evidence" value="ECO:0007669"/>
    <property type="project" value="TreeGrafter"/>
</dbReference>
<keyword evidence="11" id="KW-1185">Reference proteome</keyword>
<keyword evidence="2" id="KW-0479">Metal-binding</keyword>
<evidence type="ECO:0000256" key="7">
    <source>
        <dbReference type="ARBA" id="ARBA00023242"/>
    </source>
</evidence>
<evidence type="ECO:0000256" key="5">
    <source>
        <dbReference type="ARBA" id="ARBA00022833"/>
    </source>
</evidence>
<accession>A0A443S8E2</accession>
<evidence type="ECO:0000256" key="1">
    <source>
        <dbReference type="ARBA" id="ARBA00004123"/>
    </source>
</evidence>
<keyword evidence="5" id="KW-0862">Zinc</keyword>
<feature type="domain" description="C2H2-type" evidence="9">
    <location>
        <begin position="11"/>
        <end position="38"/>
    </location>
</feature>
<dbReference type="EMBL" id="NCKV01005814">
    <property type="protein sequence ID" value="RWS23828.1"/>
    <property type="molecule type" value="Genomic_DNA"/>
</dbReference>
<evidence type="ECO:0000256" key="6">
    <source>
        <dbReference type="ARBA" id="ARBA00023125"/>
    </source>
</evidence>
<evidence type="ECO:0000256" key="3">
    <source>
        <dbReference type="ARBA" id="ARBA00022737"/>
    </source>
</evidence>
<evidence type="ECO:0000259" key="9">
    <source>
        <dbReference type="PROSITE" id="PS50157"/>
    </source>
</evidence>
<evidence type="ECO:0000256" key="4">
    <source>
        <dbReference type="ARBA" id="ARBA00022771"/>
    </source>
</evidence>
<dbReference type="PANTHER" id="PTHR24404">
    <property type="entry name" value="ZINC FINGER PROTEIN"/>
    <property type="match status" value="1"/>
</dbReference>
<dbReference type="SUPFAM" id="SSF57667">
    <property type="entry name" value="beta-beta-alpha zinc fingers"/>
    <property type="match status" value="1"/>
</dbReference>
<dbReference type="GO" id="GO:0005634">
    <property type="term" value="C:nucleus"/>
    <property type="evidence" value="ECO:0007669"/>
    <property type="project" value="UniProtKB-SubCell"/>
</dbReference>
<organism evidence="10 11">
    <name type="scientific">Leptotrombidium deliense</name>
    <dbReference type="NCBI Taxonomy" id="299467"/>
    <lineage>
        <taxon>Eukaryota</taxon>
        <taxon>Metazoa</taxon>
        <taxon>Ecdysozoa</taxon>
        <taxon>Arthropoda</taxon>
        <taxon>Chelicerata</taxon>
        <taxon>Arachnida</taxon>
        <taxon>Acari</taxon>
        <taxon>Acariformes</taxon>
        <taxon>Trombidiformes</taxon>
        <taxon>Prostigmata</taxon>
        <taxon>Anystina</taxon>
        <taxon>Parasitengona</taxon>
        <taxon>Trombiculoidea</taxon>
        <taxon>Trombiculidae</taxon>
        <taxon>Leptotrombidium</taxon>
    </lineage>
</organism>
<keyword evidence="4 8" id="KW-0863">Zinc-finger</keyword>
<dbReference type="Proteomes" id="UP000288716">
    <property type="component" value="Unassembled WGS sequence"/>
</dbReference>
<sequence length="58" mass="6774">MNMVHHKLRPYICSHCNHSAASRSALRTHLRSHTGEKPFKCEKCSYSTSDHNSLRRHK</sequence>
<evidence type="ECO:0000256" key="2">
    <source>
        <dbReference type="ARBA" id="ARBA00022723"/>
    </source>
</evidence>
<name>A0A443S8E2_9ACAR</name>
<dbReference type="InterPro" id="IPR050589">
    <property type="entry name" value="Ikaros_C2H2-ZF"/>
</dbReference>